<dbReference type="SUPFAM" id="SSF54427">
    <property type="entry name" value="NTF2-like"/>
    <property type="match status" value="1"/>
</dbReference>
<feature type="chain" id="PRO_5040736217" evidence="1">
    <location>
        <begin position="24"/>
        <end position="181"/>
    </location>
</feature>
<gene>
    <name evidence="3" type="ORF">MO867_04780</name>
</gene>
<dbReference type="RefSeq" id="WP_252465095.1">
    <property type="nucleotide sequence ID" value="NZ_JALBWM010000012.1"/>
</dbReference>
<dbReference type="InterPro" id="IPR027843">
    <property type="entry name" value="DUF4440"/>
</dbReference>
<comment type="caution">
    <text evidence="3">The sequence shown here is derived from an EMBL/GenBank/DDBJ whole genome shotgun (WGS) entry which is preliminary data.</text>
</comment>
<dbReference type="Proteomes" id="UP001139028">
    <property type="component" value="Unassembled WGS sequence"/>
</dbReference>
<keyword evidence="4" id="KW-1185">Reference proteome</keyword>
<name>A0A9X2EK06_9GAMM</name>
<evidence type="ECO:0000313" key="3">
    <source>
        <dbReference type="EMBL" id="MCO1333652.1"/>
    </source>
</evidence>
<reference evidence="3" key="1">
    <citation type="journal article" date="2022" name="Arch. Microbiol.">
        <title>Microbulbifer okhotskensis sp. nov., isolated from a deep bottom sediment of the Okhotsk Sea.</title>
        <authorList>
            <person name="Romanenko L."/>
            <person name="Kurilenko V."/>
            <person name="Otstavnykh N."/>
            <person name="Velansky P."/>
            <person name="Isaeva M."/>
            <person name="Mikhailov V."/>
        </authorList>
    </citation>
    <scope>NUCLEOTIDE SEQUENCE</scope>
    <source>
        <strain evidence="3">OS29</strain>
    </source>
</reference>
<sequence length="181" mass="20539">MMLKKFYTLVFIGLSFLSFFTLAEQHPVVSGPQVTQELTNEILAADQVLFDAAFNNCDIEALRPLVAKDLEMYHDKWGKTASSGEEFLNIIVNMCKQRRDGSGLDARRKLVTDSVKIYPVNHYGAIQTGTHLFYGIYDDKKGEVLRESAQFTHLWQKVGGKWQLARILSFDHQPAAQPSQQ</sequence>
<dbReference type="Pfam" id="PF14534">
    <property type="entry name" value="DUF4440"/>
    <property type="match status" value="1"/>
</dbReference>
<protein>
    <submittedName>
        <fullName evidence="3">Nuclear transport factor 2 family protein</fullName>
    </submittedName>
</protein>
<accession>A0A9X2EK06</accession>
<dbReference type="AlphaFoldDB" id="A0A9X2EK06"/>
<organism evidence="3 4">
    <name type="scientific">Microbulbifer okhotskensis</name>
    <dbReference type="NCBI Taxonomy" id="2926617"/>
    <lineage>
        <taxon>Bacteria</taxon>
        <taxon>Pseudomonadati</taxon>
        <taxon>Pseudomonadota</taxon>
        <taxon>Gammaproteobacteria</taxon>
        <taxon>Cellvibrionales</taxon>
        <taxon>Microbulbiferaceae</taxon>
        <taxon>Microbulbifer</taxon>
    </lineage>
</organism>
<keyword evidence="1" id="KW-0732">Signal</keyword>
<proteinExistence type="predicted"/>
<dbReference type="Gene3D" id="3.10.450.50">
    <property type="match status" value="1"/>
</dbReference>
<feature type="signal peptide" evidence="1">
    <location>
        <begin position="1"/>
        <end position="23"/>
    </location>
</feature>
<dbReference type="InterPro" id="IPR032710">
    <property type="entry name" value="NTF2-like_dom_sf"/>
</dbReference>
<evidence type="ECO:0000313" key="4">
    <source>
        <dbReference type="Proteomes" id="UP001139028"/>
    </source>
</evidence>
<evidence type="ECO:0000259" key="2">
    <source>
        <dbReference type="Pfam" id="PF14534"/>
    </source>
</evidence>
<dbReference type="EMBL" id="JALBWM010000012">
    <property type="protein sequence ID" value="MCO1333652.1"/>
    <property type="molecule type" value="Genomic_DNA"/>
</dbReference>
<feature type="domain" description="DUF4440" evidence="2">
    <location>
        <begin position="42"/>
        <end position="164"/>
    </location>
</feature>
<evidence type="ECO:0000256" key="1">
    <source>
        <dbReference type="SAM" id="SignalP"/>
    </source>
</evidence>